<feature type="region of interest" description="Disordered" evidence="1">
    <location>
        <begin position="37"/>
        <end position="57"/>
    </location>
</feature>
<evidence type="ECO:0000313" key="4">
    <source>
        <dbReference type="Proteomes" id="UP000658656"/>
    </source>
</evidence>
<feature type="transmembrane region" description="Helical" evidence="2">
    <location>
        <begin position="328"/>
        <end position="349"/>
    </location>
</feature>
<sequence length="447" mass="47312">MTRRRWEWVRWGCLAAAVVFVVVFLVAQKQSVSVSYGQAPKAEDPIPEGSAGELSGATVPSTDEMTALVHANAVVRLPGSVASWDEQRVRDAIGEADLRILVAPPGLDEAARDRVKAVDDADLVVLGTQVTGGGSQAVPSTFAEWQAQFATGDVTDLLLTLIAKKYNRPSPDGVEAVRWRPPSAAELAQVTGALRGSGKYLAPGTTVTDIPAGAAQAAFPSPALYVVLPPQPFGQPLPQYGPALTVLFPGRPIVVVYGSWIEYDGPQAADFADVAAAGFYGQFGDRLSTYAYPQRNVLAAYLNNVAAVRYAGLFDRPLPYVPFDALRVALPVLPWLFAACAAVFLVLSARSARTKAPRLADAATHVRLAGLTALAIEVSGLTGAATDAALTRAITALQAARDAVRDRLPDDQVRTLLADASGELDQVAAGLGRTDYRPENYLRGRLA</sequence>
<evidence type="ECO:0008006" key="5">
    <source>
        <dbReference type="Google" id="ProtNLM"/>
    </source>
</evidence>
<evidence type="ECO:0000256" key="1">
    <source>
        <dbReference type="SAM" id="MobiDB-lite"/>
    </source>
</evidence>
<keyword evidence="4" id="KW-1185">Reference proteome</keyword>
<organism evidence="3 4">
    <name type="scientific">Amycolatopsis bartoniae</name>
    <dbReference type="NCBI Taxonomy" id="941986"/>
    <lineage>
        <taxon>Bacteria</taxon>
        <taxon>Bacillati</taxon>
        <taxon>Actinomycetota</taxon>
        <taxon>Actinomycetes</taxon>
        <taxon>Pseudonocardiales</taxon>
        <taxon>Pseudonocardiaceae</taxon>
        <taxon>Amycolatopsis</taxon>
    </lineage>
</organism>
<reference evidence="3" key="1">
    <citation type="journal article" date="2014" name="Int. J. Syst. Evol. Microbiol.">
        <title>Complete genome sequence of Corynebacterium casei LMG S-19264T (=DSM 44701T), isolated from a smear-ripened cheese.</title>
        <authorList>
            <consortium name="US DOE Joint Genome Institute (JGI-PGF)"/>
            <person name="Walter F."/>
            <person name="Albersmeier A."/>
            <person name="Kalinowski J."/>
            <person name="Ruckert C."/>
        </authorList>
    </citation>
    <scope>NUCLEOTIDE SEQUENCE</scope>
    <source>
        <strain evidence="3">CGMCC 4.7679</strain>
    </source>
</reference>
<proteinExistence type="predicted"/>
<dbReference type="OrthoDB" id="3341722at2"/>
<keyword evidence="2" id="KW-0472">Membrane</keyword>
<evidence type="ECO:0000256" key="2">
    <source>
        <dbReference type="SAM" id="Phobius"/>
    </source>
</evidence>
<evidence type="ECO:0000313" key="3">
    <source>
        <dbReference type="EMBL" id="GHF79461.1"/>
    </source>
</evidence>
<dbReference type="EMBL" id="BNAV01000013">
    <property type="protein sequence ID" value="GHF79461.1"/>
    <property type="molecule type" value="Genomic_DNA"/>
</dbReference>
<accession>A0A8H9J2S9</accession>
<name>A0A8H9J2S9_9PSEU</name>
<keyword evidence="2" id="KW-0812">Transmembrane</keyword>
<protein>
    <recommendedName>
        <fullName evidence="5">DUF4350 domain-containing protein</fullName>
    </recommendedName>
</protein>
<gene>
    <name evidence="3" type="ORF">GCM10017566_62050</name>
</gene>
<dbReference type="AlphaFoldDB" id="A0A8H9J2S9"/>
<dbReference type="RefSeq" id="WP_145932605.1">
    <property type="nucleotide sequence ID" value="NZ_BNAV01000013.1"/>
</dbReference>
<keyword evidence="2" id="KW-1133">Transmembrane helix</keyword>
<dbReference type="Proteomes" id="UP000658656">
    <property type="component" value="Unassembled WGS sequence"/>
</dbReference>
<comment type="caution">
    <text evidence="3">The sequence shown here is derived from an EMBL/GenBank/DDBJ whole genome shotgun (WGS) entry which is preliminary data.</text>
</comment>
<reference evidence="3" key="2">
    <citation type="submission" date="2020-09" db="EMBL/GenBank/DDBJ databases">
        <authorList>
            <person name="Sun Q."/>
            <person name="Zhou Y."/>
        </authorList>
    </citation>
    <scope>NUCLEOTIDE SEQUENCE</scope>
    <source>
        <strain evidence="3">CGMCC 4.7679</strain>
    </source>
</reference>